<sequence>MLGVGFVFPLLEIINSADYLHCSGLLDEQGRTRFAQQFEKIHYLVKAGNVTAAAGLLGQTVLNIHPGGNRSLFEELTGFQHHGSIVRPRASRESVKYKQYANSPEFKKLIHVASSRTLGAARFQVTMNLAVGDFFVDKTQTLVDVLNQVHVLFYTAQLDAVFPATNMERSFAKLQWRGAATFKTAVRRPWYKMGSSNNELMGYEKVAGAVMFNTVLFGGHLVSFDQSAAVSDMYGRFLHFAAMGPASVSGQKCGNGKTSC</sequence>
<gene>
    <name evidence="1" type="ORF">HPB49_000272</name>
</gene>
<name>A0ACB8DL55_DERSI</name>
<dbReference type="Proteomes" id="UP000821865">
    <property type="component" value="Chromosome 10"/>
</dbReference>
<keyword evidence="2" id="KW-1185">Reference proteome</keyword>
<proteinExistence type="predicted"/>
<organism evidence="1 2">
    <name type="scientific">Dermacentor silvarum</name>
    <name type="common">Tick</name>
    <dbReference type="NCBI Taxonomy" id="543639"/>
    <lineage>
        <taxon>Eukaryota</taxon>
        <taxon>Metazoa</taxon>
        <taxon>Ecdysozoa</taxon>
        <taxon>Arthropoda</taxon>
        <taxon>Chelicerata</taxon>
        <taxon>Arachnida</taxon>
        <taxon>Acari</taxon>
        <taxon>Parasitiformes</taxon>
        <taxon>Ixodida</taxon>
        <taxon>Ixodoidea</taxon>
        <taxon>Ixodidae</taxon>
        <taxon>Rhipicephalinae</taxon>
        <taxon>Dermacentor</taxon>
    </lineage>
</organism>
<reference evidence="1" key="1">
    <citation type="submission" date="2020-05" db="EMBL/GenBank/DDBJ databases">
        <title>Large-scale comparative analyses of tick genomes elucidate their genetic diversity and vector capacities.</title>
        <authorList>
            <person name="Jia N."/>
            <person name="Wang J."/>
            <person name="Shi W."/>
            <person name="Du L."/>
            <person name="Sun Y."/>
            <person name="Zhan W."/>
            <person name="Jiang J."/>
            <person name="Wang Q."/>
            <person name="Zhang B."/>
            <person name="Ji P."/>
            <person name="Sakyi L.B."/>
            <person name="Cui X."/>
            <person name="Yuan T."/>
            <person name="Jiang B."/>
            <person name="Yang W."/>
            <person name="Lam T.T.-Y."/>
            <person name="Chang Q."/>
            <person name="Ding S."/>
            <person name="Wang X."/>
            <person name="Zhu J."/>
            <person name="Ruan X."/>
            <person name="Zhao L."/>
            <person name="Wei J."/>
            <person name="Que T."/>
            <person name="Du C."/>
            <person name="Cheng J."/>
            <person name="Dai P."/>
            <person name="Han X."/>
            <person name="Huang E."/>
            <person name="Gao Y."/>
            <person name="Liu J."/>
            <person name="Shao H."/>
            <person name="Ye R."/>
            <person name="Li L."/>
            <person name="Wei W."/>
            <person name="Wang X."/>
            <person name="Wang C."/>
            <person name="Yang T."/>
            <person name="Huo Q."/>
            <person name="Li W."/>
            <person name="Guo W."/>
            <person name="Chen H."/>
            <person name="Zhou L."/>
            <person name="Ni X."/>
            <person name="Tian J."/>
            <person name="Zhou Y."/>
            <person name="Sheng Y."/>
            <person name="Liu T."/>
            <person name="Pan Y."/>
            <person name="Xia L."/>
            <person name="Li J."/>
            <person name="Zhao F."/>
            <person name="Cao W."/>
        </authorList>
    </citation>
    <scope>NUCLEOTIDE SEQUENCE</scope>
    <source>
        <strain evidence="1">Dsil-2018</strain>
    </source>
</reference>
<dbReference type="EMBL" id="CM023479">
    <property type="protein sequence ID" value="KAH7973372.1"/>
    <property type="molecule type" value="Genomic_DNA"/>
</dbReference>
<comment type="caution">
    <text evidence="1">The sequence shown here is derived from an EMBL/GenBank/DDBJ whole genome shotgun (WGS) entry which is preliminary data.</text>
</comment>
<evidence type="ECO:0000313" key="2">
    <source>
        <dbReference type="Proteomes" id="UP000821865"/>
    </source>
</evidence>
<accession>A0ACB8DL55</accession>
<evidence type="ECO:0000313" key="1">
    <source>
        <dbReference type="EMBL" id="KAH7973372.1"/>
    </source>
</evidence>
<protein>
    <submittedName>
        <fullName evidence="1">Uncharacterized protein</fullName>
    </submittedName>
</protein>